<organism evidence="3">
    <name type="scientific">uncultured bacterium HF4000_009C18</name>
    <dbReference type="NCBI Taxonomy" id="711003"/>
    <lineage>
        <taxon>Bacteria</taxon>
        <taxon>environmental samples</taxon>
    </lineage>
</organism>
<dbReference type="InterPro" id="IPR050523">
    <property type="entry name" value="AKR_Detox_Biosynth"/>
</dbReference>
<dbReference type="PANTHER" id="PTHR43364">
    <property type="entry name" value="NADH-SPECIFIC METHYLGLYOXAL REDUCTASE-RELATED"/>
    <property type="match status" value="1"/>
</dbReference>
<evidence type="ECO:0000259" key="2">
    <source>
        <dbReference type="Pfam" id="PF00248"/>
    </source>
</evidence>
<evidence type="ECO:0000313" key="3">
    <source>
        <dbReference type="EMBL" id="ADI16519.1"/>
    </source>
</evidence>
<evidence type="ECO:0000256" key="1">
    <source>
        <dbReference type="ARBA" id="ARBA00023002"/>
    </source>
</evidence>
<dbReference type="EMBL" id="GU474840">
    <property type="protein sequence ID" value="ADI16519.1"/>
    <property type="molecule type" value="Genomic_DNA"/>
</dbReference>
<dbReference type="Gene3D" id="3.20.20.100">
    <property type="entry name" value="NADP-dependent oxidoreductase domain"/>
    <property type="match status" value="1"/>
</dbReference>
<dbReference type="CDD" id="cd19094">
    <property type="entry name" value="AKR_Tas-like"/>
    <property type="match status" value="1"/>
</dbReference>
<dbReference type="GO" id="GO:0016491">
    <property type="term" value="F:oxidoreductase activity"/>
    <property type="evidence" value="ECO:0007669"/>
    <property type="project" value="UniProtKB-KW"/>
</dbReference>
<dbReference type="InterPro" id="IPR023210">
    <property type="entry name" value="NADP_OxRdtase_dom"/>
</dbReference>
<protein>
    <submittedName>
        <fullName evidence="3">Predicted oxidoreductases (Related to aryl-alcohol dehydrogenases)</fullName>
    </submittedName>
</protein>
<sequence length="351" mass="40172">MNYKKLGNTDIEVSAICLGTMTWGEQNNQKDAFEQMDYALECGVNFFDTAEIYPSPCFENTYGSTEKIIGNWFKEKKNRDQVILASKISGPGLSWVRGGGPQYSEQNIKDAMENSLKRLQTDYIDLYQLHWPERKTNFFGRLGYEHKEEETSGFKGKWNKIETILKVLKKFVEQGKIRYIGLSNETSWGLSNFLGLSTLHKLPRVVSVQNPYNLLCRTYEIGLAEISIREKSGLLAYSPLAGGFLTGKYRNNNLPENSRQKLFGDYYTRYSKPNASIVIEKYFDIAKKFALDFAQMSIKFCEIQKFITSVIIGATTMEQLKSDIESVNVNLTEEINKKINDIQIIHPNPCP</sequence>
<name>E0XQ28_9BACT</name>
<keyword evidence="1" id="KW-0560">Oxidoreductase</keyword>
<dbReference type="PANTHER" id="PTHR43364:SF4">
    <property type="entry name" value="NAD(P)-LINKED OXIDOREDUCTASE SUPERFAMILY PROTEIN"/>
    <property type="match status" value="1"/>
</dbReference>
<dbReference type="Pfam" id="PF00248">
    <property type="entry name" value="Aldo_ket_red"/>
    <property type="match status" value="1"/>
</dbReference>
<proteinExistence type="predicted"/>
<reference evidence="3" key="1">
    <citation type="journal article" date="2011" name="Environ. Microbiol.">
        <title>Time-series analyses of Monterey Bay coastal microbial picoplankton using a 'genome proxy' microarray.</title>
        <authorList>
            <person name="Rich V.I."/>
            <person name="Pham V.D."/>
            <person name="Eppley J."/>
            <person name="Shi Y."/>
            <person name="DeLong E.F."/>
        </authorList>
    </citation>
    <scope>NUCLEOTIDE SEQUENCE</scope>
</reference>
<dbReference type="InterPro" id="IPR036812">
    <property type="entry name" value="NAD(P)_OxRdtase_dom_sf"/>
</dbReference>
<accession>E0XQ28</accession>
<dbReference type="AlphaFoldDB" id="E0XQ28"/>
<feature type="domain" description="NADP-dependent oxidoreductase" evidence="2">
    <location>
        <begin position="15"/>
        <end position="342"/>
    </location>
</feature>
<dbReference type="SUPFAM" id="SSF51430">
    <property type="entry name" value="NAD(P)-linked oxidoreductase"/>
    <property type="match status" value="1"/>
</dbReference>